<keyword evidence="4" id="KW-1185">Reference proteome</keyword>
<evidence type="ECO:0000256" key="1">
    <source>
        <dbReference type="ARBA" id="ARBA00005250"/>
    </source>
</evidence>
<dbReference type="RefSeq" id="WP_176062492.1">
    <property type="nucleotide sequence ID" value="NZ_BJTG01000001.1"/>
</dbReference>
<dbReference type="Gene3D" id="3.60.15.10">
    <property type="entry name" value="Ribonuclease Z/Hydroxyacylglutathione hydrolase-like"/>
    <property type="match status" value="1"/>
</dbReference>
<gene>
    <name evidence="3" type="ORF">AMYX_04540</name>
</gene>
<dbReference type="EMBL" id="BJTG01000001">
    <property type="protein sequence ID" value="GEJ55713.1"/>
    <property type="molecule type" value="Genomic_DNA"/>
</dbReference>
<sequence length="259" mass="27143">MKRLLRWVGLAALLVVLCLAAIVFASFRGLSGIEDGRKLEGVEVVRDGIVACYLVDLGPGEVALVDACNDASARAIRAALARRGLGAGAVKAVFLTHGDADHIRGARAFPGAQVLALEPDVALAEGREIRMLTWLLSPKDTGVRVTRALADGEAVELSGVTFRAYAVPGHTKGSVVFLARGVLFMGDSAEVTSKATLAPAKRLTSADPARNRDSLSKLAARLAPAAAEVRFIAPAHSGVLAKGYAPLADFARAFQPVRR</sequence>
<dbReference type="InterPro" id="IPR050855">
    <property type="entry name" value="NDM-1-like"/>
</dbReference>
<name>A0A7I9VH41_9BACT</name>
<comment type="similarity">
    <text evidence="1">Belongs to the metallo-beta-lactamase superfamily. Class-B beta-lactamase family.</text>
</comment>
<organism evidence="3 4">
    <name type="scientific">Anaeromyxobacter diazotrophicus</name>
    <dbReference type="NCBI Taxonomy" id="2590199"/>
    <lineage>
        <taxon>Bacteria</taxon>
        <taxon>Pseudomonadati</taxon>
        <taxon>Myxococcota</taxon>
        <taxon>Myxococcia</taxon>
        <taxon>Myxococcales</taxon>
        <taxon>Cystobacterineae</taxon>
        <taxon>Anaeromyxobacteraceae</taxon>
        <taxon>Anaeromyxobacter</taxon>
    </lineage>
</organism>
<reference evidence="4" key="1">
    <citation type="journal article" date="2020" name="Appl. Environ. Microbiol.">
        <title>Diazotrophic Anaeromyxobacter Isolates from Soils.</title>
        <authorList>
            <person name="Masuda Y."/>
            <person name="Yamanaka H."/>
            <person name="Xu Z.X."/>
            <person name="Shiratori Y."/>
            <person name="Aono T."/>
            <person name="Amachi S."/>
            <person name="Senoo K."/>
            <person name="Itoh H."/>
        </authorList>
    </citation>
    <scope>NUCLEOTIDE SEQUENCE [LARGE SCALE GENOMIC DNA]</scope>
    <source>
        <strain evidence="4">R267</strain>
    </source>
</reference>
<dbReference type="PANTHER" id="PTHR42951">
    <property type="entry name" value="METALLO-BETA-LACTAMASE DOMAIN-CONTAINING"/>
    <property type="match status" value="1"/>
</dbReference>
<dbReference type="PANTHER" id="PTHR42951:SF4">
    <property type="entry name" value="ACYL-COENZYME A THIOESTERASE MBLAC2"/>
    <property type="match status" value="1"/>
</dbReference>
<accession>A0A7I9VH41</accession>
<dbReference type="InterPro" id="IPR001279">
    <property type="entry name" value="Metallo-B-lactamas"/>
</dbReference>
<dbReference type="SMART" id="SM00849">
    <property type="entry name" value="Lactamase_B"/>
    <property type="match status" value="1"/>
</dbReference>
<protein>
    <submittedName>
        <fullName evidence="3">Glyoxalase</fullName>
    </submittedName>
</protein>
<evidence type="ECO:0000259" key="2">
    <source>
        <dbReference type="SMART" id="SM00849"/>
    </source>
</evidence>
<comment type="caution">
    <text evidence="3">The sequence shown here is derived from an EMBL/GenBank/DDBJ whole genome shotgun (WGS) entry which is preliminary data.</text>
</comment>
<evidence type="ECO:0000313" key="3">
    <source>
        <dbReference type="EMBL" id="GEJ55713.1"/>
    </source>
</evidence>
<dbReference type="AlphaFoldDB" id="A0A7I9VH41"/>
<evidence type="ECO:0000313" key="4">
    <source>
        <dbReference type="Proteomes" id="UP000503640"/>
    </source>
</evidence>
<dbReference type="Pfam" id="PF00753">
    <property type="entry name" value="Lactamase_B"/>
    <property type="match status" value="1"/>
</dbReference>
<dbReference type="Proteomes" id="UP000503640">
    <property type="component" value="Unassembled WGS sequence"/>
</dbReference>
<dbReference type="SUPFAM" id="SSF56281">
    <property type="entry name" value="Metallo-hydrolase/oxidoreductase"/>
    <property type="match status" value="1"/>
</dbReference>
<dbReference type="GO" id="GO:0017001">
    <property type="term" value="P:antibiotic catabolic process"/>
    <property type="evidence" value="ECO:0007669"/>
    <property type="project" value="UniProtKB-ARBA"/>
</dbReference>
<proteinExistence type="inferred from homology"/>
<dbReference type="InterPro" id="IPR036866">
    <property type="entry name" value="RibonucZ/Hydroxyglut_hydro"/>
</dbReference>
<feature type="domain" description="Metallo-beta-lactamase" evidence="2">
    <location>
        <begin position="49"/>
        <end position="236"/>
    </location>
</feature>